<evidence type="ECO:0000313" key="3">
    <source>
        <dbReference type="Proteomes" id="UP000016662"/>
    </source>
</evidence>
<dbReference type="HOGENOM" id="CLU_2481416_0_0_9"/>
<feature type="transmembrane region" description="Helical" evidence="1">
    <location>
        <begin position="29"/>
        <end position="47"/>
    </location>
</feature>
<evidence type="ECO:0000313" key="2">
    <source>
        <dbReference type="EMBL" id="ERJ87533.1"/>
    </source>
</evidence>
<keyword evidence="1" id="KW-0812">Transmembrane</keyword>
<dbReference type="STRING" id="411473.RUMCAL_03304"/>
<evidence type="ECO:0000256" key="1">
    <source>
        <dbReference type="SAM" id="Phobius"/>
    </source>
</evidence>
<keyword evidence="1" id="KW-0472">Membrane</keyword>
<keyword evidence="3" id="KW-1185">Reference proteome</keyword>
<reference evidence="2 3" key="1">
    <citation type="submission" date="2013-07" db="EMBL/GenBank/DDBJ databases">
        <authorList>
            <person name="Weinstock G."/>
            <person name="Sodergren E."/>
            <person name="Wylie T."/>
            <person name="Fulton L."/>
            <person name="Fulton R."/>
            <person name="Fronick C."/>
            <person name="O'Laughlin M."/>
            <person name="Godfrey J."/>
            <person name="Miner T."/>
            <person name="Herter B."/>
            <person name="Appelbaum E."/>
            <person name="Cordes M."/>
            <person name="Lek S."/>
            <person name="Wollam A."/>
            <person name="Pepin K.H."/>
            <person name="Palsikar V.B."/>
            <person name="Mitreva M."/>
            <person name="Wilson R.K."/>
        </authorList>
    </citation>
    <scope>NUCLEOTIDE SEQUENCE [LARGE SCALE GENOMIC DNA]</scope>
    <source>
        <strain evidence="2 3">ATCC 27760</strain>
    </source>
</reference>
<sequence>MKIEKSLSSKRYAPIASGKNNRHKFGRKGRLFFLIVMITVFMIVVDVCDKGCQFEEKTPQFQQIAKSYNAVHHKESPPICSRGTYGS</sequence>
<dbReference type="Proteomes" id="UP000016662">
    <property type="component" value="Unassembled WGS sequence"/>
</dbReference>
<dbReference type="EMBL" id="AWVF01000440">
    <property type="protein sequence ID" value="ERJ87533.1"/>
    <property type="molecule type" value="Genomic_DNA"/>
</dbReference>
<comment type="caution">
    <text evidence="2">The sequence shown here is derived from an EMBL/GenBank/DDBJ whole genome shotgun (WGS) entry which is preliminary data.</text>
</comment>
<organism evidence="2 3">
    <name type="scientific">Ruminococcus callidus ATCC 27760</name>
    <dbReference type="NCBI Taxonomy" id="411473"/>
    <lineage>
        <taxon>Bacteria</taxon>
        <taxon>Bacillati</taxon>
        <taxon>Bacillota</taxon>
        <taxon>Clostridia</taxon>
        <taxon>Eubacteriales</taxon>
        <taxon>Oscillospiraceae</taxon>
        <taxon>Ruminococcus</taxon>
    </lineage>
</organism>
<proteinExistence type="predicted"/>
<name>U2LKC7_9FIRM</name>
<gene>
    <name evidence="2" type="ORF">RUMCAL_03304</name>
</gene>
<keyword evidence="1" id="KW-1133">Transmembrane helix</keyword>
<accession>U2LKC7</accession>
<dbReference type="AlphaFoldDB" id="U2LKC7"/>
<protein>
    <submittedName>
        <fullName evidence="2">Uncharacterized protein</fullName>
    </submittedName>
</protein>
<dbReference type="RefSeq" id="WP_021681614.1">
    <property type="nucleotide sequence ID" value="NZ_KI260358.1"/>
</dbReference>